<gene>
    <name evidence="2" type="ORF">DK389_02575</name>
</gene>
<organism evidence="2 3">
    <name type="scientific">Methylobacterium durans</name>
    <dbReference type="NCBI Taxonomy" id="2202825"/>
    <lineage>
        <taxon>Bacteria</taxon>
        <taxon>Pseudomonadati</taxon>
        <taxon>Pseudomonadota</taxon>
        <taxon>Alphaproteobacteria</taxon>
        <taxon>Hyphomicrobiales</taxon>
        <taxon>Methylobacteriaceae</taxon>
        <taxon>Methylobacterium</taxon>
    </lineage>
</organism>
<dbReference type="Proteomes" id="UP000245926">
    <property type="component" value="Chromosome"/>
</dbReference>
<dbReference type="KEGG" id="mets:DK389_02575"/>
<reference evidence="3" key="1">
    <citation type="submission" date="2018-05" db="EMBL/GenBank/DDBJ databases">
        <title>Complete Genome Sequence of Methylobacterium sp. 17SD2-17.</title>
        <authorList>
            <person name="Srinivasan S."/>
        </authorList>
    </citation>
    <scope>NUCLEOTIDE SEQUENCE [LARGE SCALE GENOMIC DNA]</scope>
    <source>
        <strain evidence="3">17SD2-17</strain>
    </source>
</reference>
<name>A0A2U8W0M8_9HYPH</name>
<feature type="compositionally biased region" description="Basic and acidic residues" evidence="1">
    <location>
        <begin position="101"/>
        <end position="110"/>
    </location>
</feature>
<feature type="region of interest" description="Disordered" evidence="1">
    <location>
        <begin position="85"/>
        <end position="133"/>
    </location>
</feature>
<feature type="compositionally biased region" description="Basic and acidic residues" evidence="1">
    <location>
        <begin position="124"/>
        <end position="133"/>
    </location>
</feature>
<evidence type="ECO:0000313" key="3">
    <source>
        <dbReference type="Proteomes" id="UP000245926"/>
    </source>
</evidence>
<dbReference type="OrthoDB" id="8004274at2"/>
<proteinExistence type="predicted"/>
<feature type="compositionally biased region" description="Basic residues" evidence="1">
    <location>
        <begin position="111"/>
        <end position="123"/>
    </location>
</feature>
<evidence type="ECO:0000256" key="1">
    <source>
        <dbReference type="SAM" id="MobiDB-lite"/>
    </source>
</evidence>
<dbReference type="EMBL" id="CP029550">
    <property type="protein sequence ID" value="AWN39619.1"/>
    <property type="molecule type" value="Genomic_DNA"/>
</dbReference>
<dbReference type="RefSeq" id="WP_109887308.1">
    <property type="nucleotide sequence ID" value="NZ_CP029550.1"/>
</dbReference>
<protein>
    <submittedName>
        <fullName evidence="2">Uncharacterized protein</fullName>
    </submittedName>
</protein>
<evidence type="ECO:0000313" key="2">
    <source>
        <dbReference type="EMBL" id="AWN39619.1"/>
    </source>
</evidence>
<keyword evidence="3" id="KW-1185">Reference proteome</keyword>
<accession>A0A2U8W0M8</accession>
<sequence>MADHTQEALATMLETAWAQTQAIREKTGIVVELRFTTIGLTIVSNDFLCGRMATVSWSDLKHADTLPTLLSQALALVADQPRRQFTPISVQERSAAPAPREPARGQEGLRGRRGQSSRPHTKSGRAERKRSQA</sequence>
<dbReference type="AlphaFoldDB" id="A0A2U8W0M8"/>